<organism evidence="5 6">
    <name type="scientific">Aquimarina amphilecti</name>
    <dbReference type="NCBI Taxonomy" id="1038014"/>
    <lineage>
        <taxon>Bacteria</taxon>
        <taxon>Pseudomonadati</taxon>
        <taxon>Bacteroidota</taxon>
        <taxon>Flavobacteriia</taxon>
        <taxon>Flavobacteriales</taxon>
        <taxon>Flavobacteriaceae</taxon>
        <taxon>Aquimarina</taxon>
    </lineage>
</organism>
<dbReference type="STRING" id="1038014.SAMN04487910_2864"/>
<dbReference type="InterPro" id="IPR013519">
    <property type="entry name" value="Int_alpha_beta-p"/>
</dbReference>
<dbReference type="Pfam" id="PF13517">
    <property type="entry name" value="FG-GAP_3"/>
    <property type="match status" value="4"/>
</dbReference>
<dbReference type="AlphaFoldDB" id="A0A1H7RUJ4"/>
<dbReference type="SUPFAM" id="SSF69318">
    <property type="entry name" value="Integrin alpha N-terminal domain"/>
    <property type="match status" value="3"/>
</dbReference>
<dbReference type="InterPro" id="IPR013517">
    <property type="entry name" value="FG-GAP"/>
</dbReference>
<evidence type="ECO:0000313" key="5">
    <source>
        <dbReference type="EMBL" id="SEL63414.1"/>
    </source>
</evidence>
<sequence>MNKFLYRSFIILILSSCAKEKAEQIKSEQEDTLFTKLTPEETKIDFVNQVDNEKDFNIFTYRNFYNGGGVAIGDINNDGLPDVYLTANRKENKLYLNKGDFTFEDISKISNTTGNNSWSTGVVMVDVNADGLLDIYVCNAGNVEGDNQKNELFINNGPSENSGTITFTEKAEEYNLADSGFTTHAAFFDYDQDGDLDVYILNNSFIPVSSLSYVNKRNLRAKDWDIPEILKGGGDKLLRNDEGIFTDVSETAGIFGSLIGFGLGVTIGDVNKDLLPDIYVSNDFYERDYLYINKGDGTFSEEIKDWVKHLSISSMGADMADINNDGYPEIFVTDMLPEEDQRLKETSSFESYDVFKLKKSRDFYNQYMQNSLQLNNGDNTFSEIAFYSGVAKTDWSWGALLFDMDNDGYRDIYVSNGIYHDLTDQDFMNFFANDIIQKMTLTGKKEEVDSIINKMPSTPIPNYSFKNNGDLSFSDTTKKWGFEEPTFSNGSAYGDLDNDGDLDLVVNNFNMPVSIYQNNSEKENNNYVKIKVTGDDKNTYGIGSVIELYINDETMRQELIPTRGFQSSIDYVMTIGVGKNDKIDSLRVIYPDGKSQLLSDIKLNGMITVNHKDANQNYQYISQKKPVYFEEITQNLEKHKEDSYVDFDYEGLIYKMQSREGPALAIGDINNDGNDDVFIGGAYGQKGKLYTQNTSGKLKVTSFETEDFFEDVTAVFEDVDGDKDLDLVIGSGGNFKGARAGVRSYINDGKGNFSRGRIIKPTNTNISVIATYDYDQDGDVDIFAGSHSIIGTYGVSPESFFLENDGNGNFKDVTASKAIDAKTIGMITDATWNDINADGKKDLIVVGEWMSPKIFINDGKSLNIIETNLDEISGWFNTVEATDLDNDGDLDLVLGNRGLNSIYQCSQETPSKMYINDFDNNGTVEQIITQTINGKDVPIHLKKEITAQINILKKQNLKFSEYATKSIDELFSKEILDNTTIKTVNNFASMVVYNNGDNTFNIQELPKETQLSCICDVETEDVNKDGNIDLIVGGNNYNFKPQFSRLDASRGNVLLGDGKGNFKNQKSSGFLVEDEVRAMRWLENKSGEKYLLVGINNQVPKIFKMNTK</sequence>
<keyword evidence="3" id="KW-0325">Glycoprotein</keyword>
<protein>
    <submittedName>
        <fullName evidence="5">Repeat domain-containing protein</fullName>
    </submittedName>
</protein>
<name>A0A1H7RUJ4_AQUAM</name>
<dbReference type="InterPro" id="IPR011519">
    <property type="entry name" value="UnbV_ASPIC"/>
</dbReference>
<keyword evidence="2" id="KW-0677">Repeat</keyword>
<dbReference type="Pfam" id="PF07593">
    <property type="entry name" value="UnbV_ASPIC"/>
    <property type="match status" value="1"/>
</dbReference>
<dbReference type="OrthoDB" id="9816120at2"/>
<feature type="domain" description="ASPIC/UnbV" evidence="4">
    <location>
        <begin position="541"/>
        <end position="605"/>
    </location>
</feature>
<gene>
    <name evidence="5" type="ORF">SAMN04487910_2864</name>
</gene>
<dbReference type="Gene3D" id="2.130.10.130">
    <property type="entry name" value="Integrin alpha, N-terminal"/>
    <property type="match status" value="3"/>
</dbReference>
<dbReference type="PANTHER" id="PTHR16026:SF0">
    <property type="entry name" value="CARTILAGE ACIDIC PROTEIN 1"/>
    <property type="match status" value="1"/>
</dbReference>
<evidence type="ECO:0000259" key="4">
    <source>
        <dbReference type="Pfam" id="PF07593"/>
    </source>
</evidence>
<proteinExistence type="predicted"/>
<evidence type="ECO:0000256" key="3">
    <source>
        <dbReference type="ARBA" id="ARBA00023180"/>
    </source>
</evidence>
<dbReference type="InterPro" id="IPR027039">
    <property type="entry name" value="Crtac1"/>
</dbReference>
<dbReference type="RefSeq" id="WP_091409696.1">
    <property type="nucleotide sequence ID" value="NZ_FOAB01000005.1"/>
</dbReference>
<evidence type="ECO:0000256" key="2">
    <source>
        <dbReference type="ARBA" id="ARBA00022737"/>
    </source>
</evidence>
<keyword evidence="1" id="KW-0732">Signal</keyword>
<dbReference type="EMBL" id="FOAB01000005">
    <property type="protein sequence ID" value="SEL63414.1"/>
    <property type="molecule type" value="Genomic_DNA"/>
</dbReference>
<accession>A0A1H7RUJ4</accession>
<keyword evidence="6" id="KW-1185">Reference proteome</keyword>
<dbReference type="SMART" id="SM00191">
    <property type="entry name" value="Int_alpha"/>
    <property type="match status" value="2"/>
</dbReference>
<evidence type="ECO:0000256" key="1">
    <source>
        <dbReference type="ARBA" id="ARBA00022729"/>
    </source>
</evidence>
<reference evidence="5 6" key="1">
    <citation type="submission" date="2016-10" db="EMBL/GenBank/DDBJ databases">
        <authorList>
            <person name="de Groot N.N."/>
        </authorList>
    </citation>
    <scope>NUCLEOTIDE SEQUENCE [LARGE SCALE GENOMIC DNA]</scope>
    <source>
        <strain evidence="5 6">DSM 25232</strain>
    </source>
</reference>
<dbReference type="InterPro" id="IPR028994">
    <property type="entry name" value="Integrin_alpha_N"/>
</dbReference>
<dbReference type="PANTHER" id="PTHR16026">
    <property type="entry name" value="CARTILAGE ACIDIC PROTEIN 1"/>
    <property type="match status" value="1"/>
</dbReference>
<dbReference type="Proteomes" id="UP000198521">
    <property type="component" value="Unassembled WGS sequence"/>
</dbReference>
<evidence type="ECO:0000313" key="6">
    <source>
        <dbReference type="Proteomes" id="UP000198521"/>
    </source>
</evidence>